<dbReference type="Proteomes" id="UP001500791">
    <property type="component" value="Unassembled WGS sequence"/>
</dbReference>
<gene>
    <name evidence="5" type="primary">nimT</name>
    <name evidence="5" type="ORF">GCM10009093_14470</name>
</gene>
<dbReference type="Gene3D" id="1.20.1250.20">
    <property type="entry name" value="MFS general substrate transporter like domains"/>
    <property type="match status" value="1"/>
</dbReference>
<feature type="transmembrane region" description="Helical" evidence="4">
    <location>
        <begin position="255"/>
        <end position="272"/>
    </location>
</feature>
<evidence type="ECO:0000313" key="5">
    <source>
        <dbReference type="EMBL" id="GAA0388909.1"/>
    </source>
</evidence>
<feature type="transmembrane region" description="Helical" evidence="4">
    <location>
        <begin position="344"/>
        <end position="360"/>
    </location>
</feature>
<feature type="transmembrane region" description="Helical" evidence="4">
    <location>
        <begin position="167"/>
        <end position="186"/>
    </location>
</feature>
<feature type="transmembrane region" description="Helical" evidence="4">
    <location>
        <begin position="79"/>
        <end position="97"/>
    </location>
</feature>
<feature type="transmembrane region" description="Helical" evidence="4">
    <location>
        <begin position="213"/>
        <end position="235"/>
    </location>
</feature>
<feature type="transmembrane region" description="Helical" evidence="4">
    <location>
        <begin position="46"/>
        <end position="67"/>
    </location>
</feature>
<keyword evidence="3 4" id="KW-0472">Membrane</keyword>
<dbReference type="Pfam" id="PF07690">
    <property type="entry name" value="MFS_1"/>
    <property type="match status" value="1"/>
</dbReference>
<dbReference type="RefSeq" id="WP_243862795.1">
    <property type="nucleotide sequence ID" value="NZ_BAAAEJ010000007.1"/>
</dbReference>
<evidence type="ECO:0000256" key="3">
    <source>
        <dbReference type="ARBA" id="ARBA00023136"/>
    </source>
</evidence>
<feature type="transmembrane region" description="Helical" evidence="4">
    <location>
        <begin position="279"/>
        <end position="298"/>
    </location>
</feature>
<dbReference type="InterPro" id="IPR011701">
    <property type="entry name" value="MFS"/>
</dbReference>
<dbReference type="InterPro" id="IPR052524">
    <property type="entry name" value="MFS_Cyanate_Porter"/>
</dbReference>
<proteinExistence type="predicted"/>
<name>A0ABN0YAF8_9CAUL</name>
<feature type="transmembrane region" description="Helical" evidence="4">
    <location>
        <begin position="366"/>
        <end position="387"/>
    </location>
</feature>
<reference evidence="5 6" key="1">
    <citation type="journal article" date="2019" name="Int. J. Syst. Evol. Microbiol.">
        <title>The Global Catalogue of Microorganisms (GCM) 10K type strain sequencing project: providing services to taxonomists for standard genome sequencing and annotation.</title>
        <authorList>
            <consortium name="The Broad Institute Genomics Platform"/>
            <consortium name="The Broad Institute Genome Sequencing Center for Infectious Disease"/>
            <person name="Wu L."/>
            <person name="Ma J."/>
        </authorList>
    </citation>
    <scope>NUCLEOTIDE SEQUENCE [LARGE SCALE GENOMIC DNA]</scope>
    <source>
        <strain evidence="5 6">JCM 13476</strain>
    </source>
</reference>
<sequence>MPKSASARHTTLFSLLALAGILLFAANLRGPFTAAGAVLEVIQASLHIGAGQAGLLLTLPVLAFCVISPFAAPLARLYGLERVLFGALLIMIAGIAIRSTGSVWMLYTGTIILGGGIALGNTLVPSLLKRDYPNSFARLTGVYAITMGLGAAAASTIIVPLTLAFDWQVSLGSFILLPVISALVWWPRLKNNAAPEEAAEESVAAAPMWRSPVAWQVTLFFGCTSFNYYAFTAWLPSILVSQGYSQVEAGNMHGLLQLCTAVPGLLLPLLIAKAKDQRAIAAGLALSGFSGVVGLYLLPAYAVVWVMIFGIGMGGAFIMALMFIGLRTRHSRQTARLSGMTQSFGYMISACGPVTVGLAHDLTGAWLVPFILCGTLCLIVATLGLGAGRARYVDEG</sequence>
<dbReference type="InterPro" id="IPR036259">
    <property type="entry name" value="MFS_trans_sf"/>
</dbReference>
<evidence type="ECO:0000256" key="2">
    <source>
        <dbReference type="ARBA" id="ARBA00022989"/>
    </source>
</evidence>
<feature type="transmembrane region" description="Helical" evidence="4">
    <location>
        <begin position="304"/>
        <end position="324"/>
    </location>
</feature>
<keyword evidence="6" id="KW-1185">Reference proteome</keyword>
<comment type="caution">
    <text evidence="5">The sequence shown here is derived from an EMBL/GenBank/DDBJ whole genome shotgun (WGS) entry which is preliminary data.</text>
</comment>
<accession>A0ABN0YAF8</accession>
<dbReference type="SUPFAM" id="SSF103473">
    <property type="entry name" value="MFS general substrate transporter"/>
    <property type="match status" value="1"/>
</dbReference>
<dbReference type="PANTHER" id="PTHR23523">
    <property type="match status" value="1"/>
</dbReference>
<dbReference type="EMBL" id="BAAAEJ010000007">
    <property type="protein sequence ID" value="GAA0388909.1"/>
    <property type="molecule type" value="Genomic_DNA"/>
</dbReference>
<feature type="transmembrane region" description="Helical" evidence="4">
    <location>
        <begin position="136"/>
        <end position="161"/>
    </location>
</feature>
<evidence type="ECO:0000256" key="4">
    <source>
        <dbReference type="SAM" id="Phobius"/>
    </source>
</evidence>
<evidence type="ECO:0000256" key="1">
    <source>
        <dbReference type="ARBA" id="ARBA00022692"/>
    </source>
</evidence>
<evidence type="ECO:0000313" key="6">
    <source>
        <dbReference type="Proteomes" id="UP001500791"/>
    </source>
</evidence>
<feature type="transmembrane region" description="Helical" evidence="4">
    <location>
        <begin position="103"/>
        <end position="124"/>
    </location>
</feature>
<keyword evidence="2 4" id="KW-1133">Transmembrane helix</keyword>
<keyword evidence="1 4" id="KW-0812">Transmembrane</keyword>
<organism evidence="5 6">
    <name type="scientific">Brevundimonas terrae</name>
    <dbReference type="NCBI Taxonomy" id="363631"/>
    <lineage>
        <taxon>Bacteria</taxon>
        <taxon>Pseudomonadati</taxon>
        <taxon>Pseudomonadota</taxon>
        <taxon>Alphaproteobacteria</taxon>
        <taxon>Caulobacterales</taxon>
        <taxon>Caulobacteraceae</taxon>
        <taxon>Brevundimonas</taxon>
    </lineage>
</organism>
<dbReference type="PANTHER" id="PTHR23523:SF2">
    <property type="entry name" value="2-NITROIMIDAZOLE TRANSPORTER"/>
    <property type="match status" value="1"/>
</dbReference>
<protein>
    <submittedName>
        <fullName evidence="5">2-nitroimidazole transporter</fullName>
    </submittedName>
</protein>